<keyword evidence="1" id="KW-0808">Transferase</keyword>
<organism evidence="1 2">
    <name type="scientific">Actinomadura viridis</name>
    <dbReference type="NCBI Taxonomy" id="58110"/>
    <lineage>
        <taxon>Bacteria</taxon>
        <taxon>Bacillati</taxon>
        <taxon>Actinomycetota</taxon>
        <taxon>Actinomycetes</taxon>
        <taxon>Streptosporangiales</taxon>
        <taxon>Thermomonosporaceae</taxon>
        <taxon>Actinomadura</taxon>
    </lineage>
</organism>
<accession>A0A931DHK2</accession>
<dbReference type="InterPro" id="IPR018641">
    <property type="entry name" value="Trfase_1_rSAM/seldom-assoc"/>
</dbReference>
<dbReference type="PANTHER" id="PTHR36529:SF1">
    <property type="entry name" value="GLYCOSYLTRANSFERASE"/>
    <property type="match status" value="1"/>
</dbReference>
<sequence>MNADLVVIAKEPVPGRVKTRLTPGYTAEQAAGLAEAALADTLATVARTPAGARILALRGDPGPWLPPGVRVIPQRGDGLDERLAHAFDDAYAGRPLVLIGMDTPQVTTALLEQAGRALGHCDAVFGPAEDGGFWLLGLGRPDAALLRGVPMSRSDTGRAQLARLYAAGLTVAVLPRLADVDTADDAARVAALAPHGRFASAVRAVRAVRDGGAGNPARTGAAPA</sequence>
<protein>
    <submittedName>
        <fullName evidence="1">RSAM/selenodomain-associated transferase 1</fullName>
    </submittedName>
</protein>
<dbReference type="RefSeq" id="WP_197011425.1">
    <property type="nucleotide sequence ID" value="NZ_BAABES010000005.1"/>
</dbReference>
<dbReference type="Gene3D" id="3.90.550.10">
    <property type="entry name" value="Spore Coat Polysaccharide Biosynthesis Protein SpsA, Chain A"/>
    <property type="match status" value="1"/>
</dbReference>
<comment type="caution">
    <text evidence="1">The sequence shown here is derived from an EMBL/GenBank/DDBJ whole genome shotgun (WGS) entry which is preliminary data.</text>
</comment>
<dbReference type="EMBL" id="JADOUA010000001">
    <property type="protein sequence ID" value="MBG6088738.1"/>
    <property type="molecule type" value="Genomic_DNA"/>
</dbReference>
<evidence type="ECO:0000313" key="2">
    <source>
        <dbReference type="Proteomes" id="UP000614047"/>
    </source>
</evidence>
<proteinExistence type="predicted"/>
<dbReference type="GO" id="GO:0016740">
    <property type="term" value="F:transferase activity"/>
    <property type="evidence" value="ECO:0007669"/>
    <property type="project" value="UniProtKB-KW"/>
</dbReference>
<dbReference type="Proteomes" id="UP000614047">
    <property type="component" value="Unassembled WGS sequence"/>
</dbReference>
<dbReference type="NCBIfam" id="TIGR04282">
    <property type="entry name" value="glyco_like_cofC"/>
    <property type="match status" value="1"/>
</dbReference>
<dbReference type="AlphaFoldDB" id="A0A931DHK2"/>
<gene>
    <name evidence="1" type="ORF">IW256_002851</name>
</gene>
<dbReference type="Pfam" id="PF09837">
    <property type="entry name" value="DUF2064"/>
    <property type="match status" value="1"/>
</dbReference>
<keyword evidence="2" id="KW-1185">Reference proteome</keyword>
<evidence type="ECO:0000313" key="1">
    <source>
        <dbReference type="EMBL" id="MBG6088738.1"/>
    </source>
</evidence>
<dbReference type="PANTHER" id="PTHR36529">
    <property type="entry name" value="SLL1095 PROTEIN"/>
    <property type="match status" value="1"/>
</dbReference>
<name>A0A931DHK2_9ACTN</name>
<dbReference type="SUPFAM" id="SSF53448">
    <property type="entry name" value="Nucleotide-diphospho-sugar transferases"/>
    <property type="match status" value="1"/>
</dbReference>
<dbReference type="InterPro" id="IPR029044">
    <property type="entry name" value="Nucleotide-diphossugar_trans"/>
</dbReference>
<reference evidence="1" key="1">
    <citation type="submission" date="2020-11" db="EMBL/GenBank/DDBJ databases">
        <title>Sequencing the genomes of 1000 actinobacteria strains.</title>
        <authorList>
            <person name="Klenk H.-P."/>
        </authorList>
    </citation>
    <scope>NUCLEOTIDE SEQUENCE</scope>
    <source>
        <strain evidence="1">DSM 43175</strain>
    </source>
</reference>